<feature type="compositionally biased region" description="Acidic residues" evidence="1">
    <location>
        <begin position="379"/>
        <end position="437"/>
    </location>
</feature>
<feature type="transmembrane region" description="Helical" evidence="2">
    <location>
        <begin position="59"/>
        <end position="78"/>
    </location>
</feature>
<accession>A0A4Q7J7G0</accession>
<feature type="transmembrane region" description="Helical" evidence="2">
    <location>
        <begin position="90"/>
        <end position="112"/>
    </location>
</feature>
<dbReference type="OrthoDB" id="5184818at2"/>
<feature type="transmembrane region" description="Helical" evidence="2">
    <location>
        <begin position="124"/>
        <end position="145"/>
    </location>
</feature>
<feature type="transmembrane region" description="Helical" evidence="2">
    <location>
        <begin position="197"/>
        <end position="215"/>
    </location>
</feature>
<gene>
    <name evidence="3" type="ORF">EWH70_18190</name>
</gene>
<reference evidence="3 4" key="1">
    <citation type="submission" date="2019-02" db="EMBL/GenBank/DDBJ databases">
        <title>Draft genome sequence of Amycolatopsis sp. 8-3EHSu isolated from roots of Suaeda maritima.</title>
        <authorList>
            <person name="Duangmal K."/>
            <person name="Chantavorakit T."/>
        </authorList>
    </citation>
    <scope>NUCLEOTIDE SEQUENCE [LARGE SCALE GENOMIC DNA]</scope>
    <source>
        <strain evidence="3 4">8-3EHSu</strain>
    </source>
</reference>
<feature type="region of interest" description="Disordered" evidence="1">
    <location>
        <begin position="360"/>
        <end position="437"/>
    </location>
</feature>
<dbReference type="AlphaFoldDB" id="A0A4Q7J7G0"/>
<keyword evidence="4" id="KW-1185">Reference proteome</keyword>
<keyword evidence="2" id="KW-1133">Transmembrane helix</keyword>
<feature type="transmembrane region" description="Helical" evidence="2">
    <location>
        <begin position="263"/>
        <end position="284"/>
    </location>
</feature>
<feature type="transmembrane region" description="Helical" evidence="2">
    <location>
        <begin position="222"/>
        <end position="243"/>
    </location>
</feature>
<dbReference type="Proteomes" id="UP000292003">
    <property type="component" value="Unassembled WGS sequence"/>
</dbReference>
<dbReference type="Pfam" id="PF19877">
    <property type="entry name" value="DUF6350"/>
    <property type="match status" value="1"/>
</dbReference>
<name>A0A4Q7J7G0_9PSEU</name>
<protein>
    <submittedName>
        <fullName evidence="3">Uncharacterized protein</fullName>
    </submittedName>
</protein>
<comment type="caution">
    <text evidence="3">The sequence shown here is derived from an EMBL/GenBank/DDBJ whole genome shotgun (WGS) entry which is preliminary data.</text>
</comment>
<proteinExistence type="predicted"/>
<evidence type="ECO:0000256" key="1">
    <source>
        <dbReference type="SAM" id="MobiDB-lite"/>
    </source>
</evidence>
<sequence>MWPLLAGYVLVAGLLALVTGVAAQARFSLVTVVYAAAPGWLAAHQVPVYVNGEPLGVLPLVPTIGLCLLVARAAAGAARRLGYREPAQAVPLIGILTVAHATLGTTIAILSAGSPVTVEPLDAFLVPALLAAVSATAGVSGRCGLLGTVRRYLDPVAMRGLRTGAMGLAALLGVGGLVYLLALALSVPTSLELYRTGAPDVGSAVGMFLLSAGYLPNAMVAGLSFAAGPGLSLGAVDIGMFGFSGGEVPSLPLLAVLPEQPAQWWPVLLLLPAGVGVLVGWQLRRVSPDPLLRLRAVGVAGALTAFGCVVLGTVAGGRLGSGLFDPVEIPVAALSVSVFCWVVLPAALVVWVVGGTPEPEAPVAVDDTPTEQIDAVPAEPEEVPEAEPGEAAAEEEPGETPDPEEAEETEETVVAEDAPEEPPAEEPEEDPEQPPAS</sequence>
<feature type="transmembrane region" description="Helical" evidence="2">
    <location>
        <begin position="329"/>
        <end position="353"/>
    </location>
</feature>
<keyword evidence="2" id="KW-0812">Transmembrane</keyword>
<evidence type="ECO:0000313" key="3">
    <source>
        <dbReference type="EMBL" id="RZQ62858.1"/>
    </source>
</evidence>
<feature type="transmembrane region" description="Helical" evidence="2">
    <location>
        <begin position="296"/>
        <end position="317"/>
    </location>
</feature>
<keyword evidence="2" id="KW-0472">Membrane</keyword>
<evidence type="ECO:0000313" key="4">
    <source>
        <dbReference type="Proteomes" id="UP000292003"/>
    </source>
</evidence>
<evidence type="ECO:0000256" key="2">
    <source>
        <dbReference type="SAM" id="Phobius"/>
    </source>
</evidence>
<organism evidence="3 4">
    <name type="scientific">Amycolatopsis suaedae</name>
    <dbReference type="NCBI Taxonomy" id="2510978"/>
    <lineage>
        <taxon>Bacteria</taxon>
        <taxon>Bacillati</taxon>
        <taxon>Actinomycetota</taxon>
        <taxon>Actinomycetes</taxon>
        <taxon>Pseudonocardiales</taxon>
        <taxon>Pseudonocardiaceae</taxon>
        <taxon>Amycolatopsis</taxon>
    </lineage>
</organism>
<dbReference type="EMBL" id="SFCC01000008">
    <property type="protein sequence ID" value="RZQ62858.1"/>
    <property type="molecule type" value="Genomic_DNA"/>
</dbReference>
<feature type="transmembrane region" description="Helical" evidence="2">
    <location>
        <begin position="165"/>
        <end position="185"/>
    </location>
</feature>
<dbReference type="InterPro" id="IPR045931">
    <property type="entry name" value="DUF6350"/>
</dbReference>